<name>A0A2U2AQA3_9GAMM</name>
<protein>
    <recommendedName>
        <fullName evidence="6">Sialate O-acetylesterase domain-containing protein</fullName>
    </recommendedName>
</protein>
<evidence type="ECO:0000313" key="4">
    <source>
        <dbReference type="Proteomes" id="UP000245059"/>
    </source>
</evidence>
<dbReference type="EMBL" id="QEWV01000005">
    <property type="protein sequence ID" value="PWD91681.1"/>
    <property type="molecule type" value="Genomic_DNA"/>
</dbReference>
<organism evidence="2 4">
    <name type="scientific">Ignatzschineria cameli</name>
    <dbReference type="NCBI Taxonomy" id="2182793"/>
    <lineage>
        <taxon>Bacteria</taxon>
        <taxon>Pseudomonadati</taxon>
        <taxon>Pseudomonadota</taxon>
        <taxon>Gammaproteobacteria</taxon>
        <taxon>Cardiobacteriales</taxon>
        <taxon>Ignatzschineriaceae</taxon>
        <taxon>Ignatzschineria</taxon>
    </lineage>
</organism>
<proteinExistence type="predicted"/>
<accession>A0A2U2AQA3</accession>
<evidence type="ECO:0000313" key="2">
    <source>
        <dbReference type="EMBL" id="PWD85793.1"/>
    </source>
</evidence>
<evidence type="ECO:0008006" key="6">
    <source>
        <dbReference type="Google" id="ProtNLM"/>
    </source>
</evidence>
<reference evidence="2" key="1">
    <citation type="journal article" date="2018" name="Genome Announc.">
        <title>Ignatzschineria cameli sp. nov., isolated from necrotic foot tissue of dromedaries (Camelus dromedarius) and associated maggots (Wohlfahrtia species) in Dubai.</title>
        <authorList>
            <person name="Tsang C.C."/>
            <person name="Tang J.Y."/>
            <person name="Fong J.Y."/>
            <person name="Kinne J."/>
            <person name="Lee H.H."/>
            <person name="Joseph M."/>
            <person name="Jose S."/>
            <person name="Schuster R.K."/>
            <person name="Tang Y."/>
            <person name="Sivakumar S."/>
            <person name="Chen J.H."/>
            <person name="Teng J.L."/>
            <person name="Lau S.K."/>
            <person name="Wernery U."/>
            <person name="Woo P.C."/>
        </authorList>
    </citation>
    <scope>NUCLEOTIDE SEQUENCE</scope>
    <source>
        <strain evidence="2">UAE-HKU57</strain>
        <strain evidence="3">UAE-HKU58</strain>
    </source>
</reference>
<dbReference type="AlphaFoldDB" id="A0A2U2AQA3"/>
<evidence type="ECO:0000313" key="5">
    <source>
        <dbReference type="Proteomes" id="UP000245217"/>
    </source>
</evidence>
<evidence type="ECO:0000256" key="1">
    <source>
        <dbReference type="SAM" id="Coils"/>
    </source>
</evidence>
<keyword evidence="5" id="KW-1185">Reference proteome</keyword>
<dbReference type="EMBL" id="QEWW01000004">
    <property type="protein sequence ID" value="PWD85793.1"/>
    <property type="molecule type" value="Genomic_DNA"/>
</dbReference>
<comment type="caution">
    <text evidence="2">The sequence shown here is derived from an EMBL/GenBank/DDBJ whole genome shotgun (WGS) entry which is preliminary data.</text>
</comment>
<dbReference type="Gene3D" id="3.40.50.1110">
    <property type="entry name" value="SGNH hydrolase"/>
    <property type="match status" value="1"/>
</dbReference>
<gene>
    <name evidence="2" type="ORF">DC077_07095</name>
    <name evidence="3" type="ORF">DC078_06715</name>
</gene>
<feature type="coiled-coil region" evidence="1">
    <location>
        <begin position="38"/>
        <end position="72"/>
    </location>
</feature>
<dbReference type="GO" id="GO:0016788">
    <property type="term" value="F:hydrolase activity, acting on ester bonds"/>
    <property type="evidence" value="ECO:0007669"/>
    <property type="project" value="UniProtKB-ARBA"/>
</dbReference>
<dbReference type="Proteomes" id="UP000245217">
    <property type="component" value="Unassembled WGS sequence"/>
</dbReference>
<dbReference type="InterPro" id="IPR036514">
    <property type="entry name" value="SGNH_hydro_sf"/>
</dbReference>
<dbReference type="OrthoDB" id="7032356at2"/>
<dbReference type="SUPFAM" id="SSF52266">
    <property type="entry name" value="SGNH hydrolase"/>
    <property type="match status" value="1"/>
</dbReference>
<sequence length="664" mass="73766">MSRILKATNQLEDDVNKANIFVHGDEDATYTAKDGTKVRSIRNLQKEADINVKKAQEEARRAEAAADRAEVGAMPAYINHSELPKSAVNGAMAQVTNDIDPNKNGYYVWDGEKWIYSDIQPAQNKDVKDLESIISKNKTNKLAFAFVDNESTKNVIASLYEDGGFCVRKILLNETVVSSGGDGISVADSNGFIPLHFGASYSNLYGLKIEPANADLVIKDQNGFVVFYIGNRGIFGITNHNNEIVERESQKNLQIGRHKKSDINHILTYGQSLSRGQRSMPAISVNQEFKNIMIKSGVKSRYRDVDYDASEFVPMIEQDVGNEGETPTSGCLNGLSQRIDAGGYGSDWVFLGSSTGQGGQTIQSLSEFGISRRFSDTVNLIKDCKAIADKEGRSYSVWSMIWYQGESDYSANSNDNDSYSYIERWLSSMWEPLKKNIAKITGQEFSPYLFTYQVAAHRRYDSDEMSIAIAQWRASRMYDDVILAAPAYIFQTASDDLHLTNEASWLMGEYTSRAIFQTMIARSGKFRPLEPVSVEVRDMEVVIEFHVPTGKLVIDNALCESYENAGFIFRDKDDVVMDDFIASVELVGRNAVLIKTKDVIPLDAKITYARGKPGDRKASGPISGARGNLRDEAGLVDTAISPLGNIFLLHNACVMFEYSLKSGF</sequence>
<keyword evidence="1" id="KW-0175">Coiled coil</keyword>
<dbReference type="RefSeq" id="WP_109201812.1">
    <property type="nucleotide sequence ID" value="NZ_QEWS01000005.1"/>
</dbReference>
<evidence type="ECO:0000313" key="3">
    <source>
        <dbReference type="EMBL" id="PWD91681.1"/>
    </source>
</evidence>
<dbReference type="Proteomes" id="UP000245059">
    <property type="component" value="Unassembled WGS sequence"/>
</dbReference>
<reference evidence="4 5" key="2">
    <citation type="submission" date="2018-05" db="EMBL/GenBank/DDBJ databases">
        <title>Ignatzschineria dubaiensis sp. nov., isolated from necrotic foot tissues of dromedaries (Camelus dromedarius) and associated maggots in Dubai, United Arab Emirates.</title>
        <authorList>
            <person name="Tsang C.C."/>
            <person name="Tang J.Y.M."/>
            <person name="Fong J.Y.H."/>
            <person name="Kinne J."/>
            <person name="Lee H.H."/>
            <person name="Joseph M."/>
            <person name="Jose S."/>
            <person name="Schuster R.K."/>
            <person name="Tang Y."/>
            <person name="Sivakumar S."/>
            <person name="Chen J.H.K."/>
            <person name="Teng J.L.L."/>
            <person name="Lau S.K.P."/>
            <person name="Wernery U."/>
            <person name="Woo P.C.Y."/>
        </authorList>
    </citation>
    <scope>NUCLEOTIDE SEQUENCE [LARGE SCALE GENOMIC DNA]</scope>
    <source>
        <strain evidence="4">UAE-HKU57</strain>
        <strain evidence="5">UAE-HKU58</strain>
    </source>
</reference>